<dbReference type="EMBL" id="CP145316">
    <property type="protein sequence ID" value="XAM17165.1"/>
    <property type="molecule type" value="Genomic_DNA"/>
</dbReference>
<accession>A0ABZ3F442</accession>
<proteinExistence type="inferred from homology"/>
<dbReference type="Proteomes" id="UP001434737">
    <property type="component" value="Chromosome"/>
</dbReference>
<evidence type="ECO:0000256" key="3">
    <source>
        <dbReference type="ARBA" id="ARBA00023210"/>
    </source>
</evidence>
<evidence type="ECO:0000259" key="6">
    <source>
        <dbReference type="Pfam" id="PF03775"/>
    </source>
</evidence>
<comment type="function">
    <text evidence="5">Cell division inhibitor that blocks the formation of polar Z ring septums. Rapidly oscillates between the poles of the cell to destabilize FtsZ filaments that have formed before they mature into polar Z rings. Prevents FtsZ polymerization.</text>
</comment>
<dbReference type="SUPFAM" id="SSF63848">
    <property type="entry name" value="Cell-division inhibitor MinC, C-terminal domain"/>
    <property type="match status" value="1"/>
</dbReference>
<organism evidence="7 8">
    <name type="scientific">Helicobacter mastomyrinus</name>
    <dbReference type="NCBI Taxonomy" id="287948"/>
    <lineage>
        <taxon>Bacteria</taxon>
        <taxon>Pseudomonadati</taxon>
        <taxon>Campylobacterota</taxon>
        <taxon>Epsilonproteobacteria</taxon>
        <taxon>Campylobacterales</taxon>
        <taxon>Helicobacteraceae</taxon>
        <taxon>Helicobacter</taxon>
    </lineage>
</organism>
<keyword evidence="4" id="KW-0131">Cell cycle</keyword>
<evidence type="ECO:0000256" key="1">
    <source>
        <dbReference type="ARBA" id="ARBA00006291"/>
    </source>
</evidence>
<sequence>MIKTRQHTIRLFEFEENVDSEECIIFIEKHLPLLQHHILGFRGEISEKLSTFLQTHNLSFALLSGTIHTYSAKFRSAGTNALQTKHKAEEKLPKDEPQNLSRTLWVKKVVRSGEEIAHRGDVVIESQVNSGAHIFAEGNLFLLGECSGSIEARGEFIICKKIFAPAILFQDILLDAEILQKINQSSALFKIIFKKDDNVAIKDLK</sequence>
<dbReference type="RefSeq" id="WP_295700185.1">
    <property type="nucleotide sequence ID" value="NZ_CP145316.1"/>
</dbReference>
<dbReference type="InterPro" id="IPR036145">
    <property type="entry name" value="MinC_C_sf"/>
</dbReference>
<dbReference type="PANTHER" id="PTHR34108">
    <property type="entry name" value="SEPTUM SITE-DETERMINING PROTEIN MINC"/>
    <property type="match status" value="1"/>
</dbReference>
<gene>
    <name evidence="7" type="ORF">V3I05_05590</name>
</gene>
<reference evidence="7 8" key="1">
    <citation type="submission" date="2024-02" db="EMBL/GenBank/DDBJ databases">
        <title>Genome and pathogenicity analysis of Helicobacter mastomyrinus isolated from mice.</title>
        <authorList>
            <person name="Zhu L."/>
        </authorList>
    </citation>
    <scope>NUCLEOTIDE SEQUENCE [LARGE SCALE GENOMIC DNA]</scope>
    <source>
        <strain evidence="7 8">Hm-17</strain>
    </source>
</reference>
<dbReference type="InterPro" id="IPR016098">
    <property type="entry name" value="CAP/MinC_C"/>
</dbReference>
<dbReference type="InterPro" id="IPR013033">
    <property type="entry name" value="MinC"/>
</dbReference>
<evidence type="ECO:0000256" key="4">
    <source>
        <dbReference type="ARBA" id="ARBA00023306"/>
    </source>
</evidence>
<dbReference type="Gene3D" id="2.160.20.70">
    <property type="match status" value="1"/>
</dbReference>
<keyword evidence="8" id="KW-1185">Reference proteome</keyword>
<name>A0ABZ3F442_9HELI</name>
<evidence type="ECO:0000313" key="8">
    <source>
        <dbReference type="Proteomes" id="UP001434737"/>
    </source>
</evidence>
<feature type="domain" description="Septum formation inhibitor MinC C-terminal" evidence="6">
    <location>
        <begin position="106"/>
        <end position="191"/>
    </location>
</feature>
<evidence type="ECO:0000313" key="7">
    <source>
        <dbReference type="EMBL" id="XAM17165.1"/>
    </source>
</evidence>
<dbReference type="InterPro" id="IPR005526">
    <property type="entry name" value="Septum_form_inhib_MinC_C"/>
</dbReference>
<evidence type="ECO:0000256" key="2">
    <source>
        <dbReference type="ARBA" id="ARBA00022618"/>
    </source>
</evidence>
<evidence type="ECO:0000256" key="5">
    <source>
        <dbReference type="ARBA" id="ARBA00025606"/>
    </source>
</evidence>
<keyword evidence="3" id="KW-0717">Septation</keyword>
<dbReference type="PANTHER" id="PTHR34108:SF1">
    <property type="entry name" value="SEPTUM SITE-DETERMINING PROTEIN MINC"/>
    <property type="match status" value="1"/>
</dbReference>
<comment type="similarity">
    <text evidence="1">Belongs to the MinC family.</text>
</comment>
<protein>
    <submittedName>
        <fullName evidence="7">Septum site-determining protein MinC</fullName>
    </submittedName>
</protein>
<keyword evidence="2" id="KW-0132">Cell division</keyword>
<dbReference type="Pfam" id="PF03775">
    <property type="entry name" value="MinC_C"/>
    <property type="match status" value="1"/>
</dbReference>